<keyword evidence="3 4" id="KW-0732">Signal</keyword>
<evidence type="ECO:0000256" key="3">
    <source>
        <dbReference type="ARBA" id="ARBA00022729"/>
    </source>
</evidence>
<dbReference type="InterPro" id="IPR015168">
    <property type="entry name" value="SsuA/THI5"/>
</dbReference>
<dbReference type="AlphaFoldDB" id="A0A222E4X7"/>
<feature type="domain" description="SsuA/THI5-like" evidence="5">
    <location>
        <begin position="48"/>
        <end position="251"/>
    </location>
</feature>
<dbReference type="InterPro" id="IPR006311">
    <property type="entry name" value="TAT_signal"/>
</dbReference>
<dbReference type="GO" id="GO:0042597">
    <property type="term" value="C:periplasmic space"/>
    <property type="evidence" value="ECO:0007669"/>
    <property type="project" value="UniProtKB-SubCell"/>
</dbReference>
<organism evidence="6 7">
    <name type="scientific">Antarctobacter heliothermus</name>
    <dbReference type="NCBI Taxonomy" id="74033"/>
    <lineage>
        <taxon>Bacteria</taxon>
        <taxon>Pseudomonadati</taxon>
        <taxon>Pseudomonadota</taxon>
        <taxon>Alphaproteobacteria</taxon>
        <taxon>Rhodobacterales</taxon>
        <taxon>Roseobacteraceae</taxon>
        <taxon>Antarctobacter</taxon>
    </lineage>
</organism>
<gene>
    <name evidence="6" type="ORF">ANTHELSMS3_02581</name>
</gene>
<dbReference type="PANTHER" id="PTHR30024:SF47">
    <property type="entry name" value="TAURINE-BINDING PERIPLASMIC PROTEIN"/>
    <property type="match status" value="1"/>
</dbReference>
<name>A0A222E4X7_9RHOB</name>
<keyword evidence="7" id="KW-1185">Reference proteome</keyword>
<dbReference type="PANTHER" id="PTHR30024">
    <property type="entry name" value="ALIPHATIC SULFONATES-BINDING PROTEIN-RELATED"/>
    <property type="match status" value="1"/>
</dbReference>
<feature type="chain" id="PRO_5012036084" evidence="4">
    <location>
        <begin position="33"/>
        <end position="337"/>
    </location>
</feature>
<dbReference type="KEGG" id="aht:ANTHELSMS3_02581"/>
<dbReference type="SUPFAM" id="SSF53850">
    <property type="entry name" value="Periplasmic binding protein-like II"/>
    <property type="match status" value="1"/>
</dbReference>
<dbReference type="Gene3D" id="3.40.190.10">
    <property type="entry name" value="Periplasmic binding protein-like II"/>
    <property type="match status" value="2"/>
</dbReference>
<dbReference type="PROSITE" id="PS51318">
    <property type="entry name" value="TAT"/>
    <property type="match status" value="1"/>
</dbReference>
<evidence type="ECO:0000259" key="5">
    <source>
        <dbReference type="Pfam" id="PF09084"/>
    </source>
</evidence>
<dbReference type="RefSeq" id="WP_094035180.1">
    <property type="nucleotide sequence ID" value="NZ_CP022540.1"/>
</dbReference>
<dbReference type="Proteomes" id="UP000203589">
    <property type="component" value="Chromosome"/>
</dbReference>
<accession>A0A222E4X7</accession>
<dbReference type="Pfam" id="PF09084">
    <property type="entry name" value="NMT1"/>
    <property type="match status" value="1"/>
</dbReference>
<evidence type="ECO:0000313" key="6">
    <source>
        <dbReference type="EMBL" id="ASP21243.1"/>
    </source>
</evidence>
<proteinExistence type="inferred from homology"/>
<feature type="signal peptide" evidence="4">
    <location>
        <begin position="1"/>
        <end position="32"/>
    </location>
</feature>
<reference evidence="6 7" key="1">
    <citation type="submission" date="2017-07" db="EMBL/GenBank/DDBJ databases">
        <title>Genome Sequence of Antarctobacter heliothermus Strain SMS3 Isolated from a culture of the Diatom Skeletonema marinoi.</title>
        <authorList>
            <person name="Topel M."/>
            <person name="Pinder M.I.M."/>
            <person name="Johansson O.N."/>
            <person name="Kourtchenko O."/>
            <person name="Godhe A."/>
            <person name="Clarke A.K."/>
        </authorList>
    </citation>
    <scope>NUCLEOTIDE SEQUENCE [LARGE SCALE GENOMIC DNA]</scope>
    <source>
        <strain evidence="6 7">SMS3</strain>
    </source>
</reference>
<comment type="similarity">
    <text evidence="2">Belongs to the bacterial solute-binding protein SsuA/TauA family.</text>
</comment>
<protein>
    <submittedName>
        <fullName evidence="6">NMT1/THI5 like protein</fullName>
    </submittedName>
</protein>
<dbReference type="EMBL" id="CP022540">
    <property type="protein sequence ID" value="ASP21243.1"/>
    <property type="molecule type" value="Genomic_DNA"/>
</dbReference>
<evidence type="ECO:0000256" key="4">
    <source>
        <dbReference type="SAM" id="SignalP"/>
    </source>
</evidence>
<evidence type="ECO:0000313" key="7">
    <source>
        <dbReference type="Proteomes" id="UP000203589"/>
    </source>
</evidence>
<comment type="subcellular location">
    <subcellularLocation>
        <location evidence="1">Periplasm</location>
    </subcellularLocation>
</comment>
<evidence type="ECO:0000256" key="1">
    <source>
        <dbReference type="ARBA" id="ARBA00004418"/>
    </source>
</evidence>
<dbReference type="OrthoDB" id="7808807at2"/>
<evidence type="ECO:0000256" key="2">
    <source>
        <dbReference type="ARBA" id="ARBA00010742"/>
    </source>
</evidence>
<sequence>MTLSSTDRRSFVLGLAGAAASAGLTLPRMAQAATPARISEAIHLGLYMPLYVAINRGLFDKHGMTPDLKTAGGIAQPVPALLSGAADFAVTGTGMSINATVEGAEMVNIAKIAGMISVWVVAKKGTTFAGPQDFAGKTIATLKFPSNTYTTPYYAMKQAGLDPESDVKWMSLPFGAQLQAVADGRADYATVFEWDASIGATQFDLDVVYSLGEALGPAVFSSTFVTRDFLETSPEAVQAYCNAIAEAERMLHEDEQVFIDVAAEEFPTVDPAVIAAARPRFFGDVPLVPRNPVITEQEWATLVAHESGAGTLRANLPYAQMVDSSFAEKAAKEFGLS</sequence>